<keyword evidence="3" id="KW-0732">Signal</keyword>
<name>Q08VA5_STIAD</name>
<gene>
    <name evidence="5" type="ORF">STIAU_5489</name>
</gene>
<feature type="signal peptide" evidence="3">
    <location>
        <begin position="1"/>
        <end position="30"/>
    </location>
</feature>
<feature type="domain" description="Rhodanese" evidence="4">
    <location>
        <begin position="224"/>
        <end position="344"/>
    </location>
</feature>
<protein>
    <recommendedName>
        <fullName evidence="1">Sulfurtransferase</fullName>
    </recommendedName>
</protein>
<dbReference type="Proteomes" id="UP000032702">
    <property type="component" value="Unassembled WGS sequence"/>
</dbReference>
<dbReference type="InterPro" id="IPR036873">
    <property type="entry name" value="Rhodanese-like_dom_sf"/>
</dbReference>
<dbReference type="PROSITE" id="PS50206">
    <property type="entry name" value="RHODANESE_3"/>
    <property type="match status" value="3"/>
</dbReference>
<evidence type="ECO:0000256" key="3">
    <source>
        <dbReference type="SAM" id="SignalP"/>
    </source>
</evidence>
<feature type="region of interest" description="Disordered" evidence="2">
    <location>
        <begin position="29"/>
        <end position="59"/>
    </location>
</feature>
<dbReference type="Gene3D" id="3.40.250.10">
    <property type="entry name" value="Rhodanese-like domain"/>
    <property type="match status" value="3"/>
</dbReference>
<dbReference type="CDD" id="cd00158">
    <property type="entry name" value="RHOD"/>
    <property type="match status" value="1"/>
</dbReference>
<proteinExistence type="predicted"/>
<sequence>MHEASWLLTMRFNVLLATACLYLLTASSCASSPSPRSADKPLSPPGTPPMTGSTVPAAATPAAPATAMPVVVPLTPPTPPPGTVYVDATWAQQRLDKAEAVAIDVRTQAHYAAGHLSGARLLNLPAWQGPAQETVRSALIKAGICGGTVILYGEAGRGTELARTFLLLEEAGLSDVHVLRGGFAAWQRERLPVEKNVPAVKPCTWAAPAREAMASRALVMESFGKRGVELLDVRDQGWVGSDYIAPPRFSAGHIPSALPFDVTHFGDVASGEVDPEQIRAAVATLGPRDKDPVSIHSTFLLYGEGQEDPRAVEGYLLVRAAGLKAQVFAGGWKEWSAEGASPVVRIVEAAEVVRLMEAARAPDSVPSTRAMLVDLREPWDFRLAYLPGAQGQALRLLKKSFDEFIQQHWPQVERRTAPLIFYCYGRSCVRTREAAVLAGRRGFHNILWFREGVDGWRREGLPLLSLPRDHGTP</sequence>
<dbReference type="EMBL" id="AAMD01000118">
    <property type="protein sequence ID" value="EAU64408.1"/>
    <property type="molecule type" value="Genomic_DNA"/>
</dbReference>
<dbReference type="SUPFAM" id="SSF52821">
    <property type="entry name" value="Rhodanese/Cell cycle control phosphatase"/>
    <property type="match status" value="3"/>
</dbReference>
<dbReference type="InterPro" id="IPR001763">
    <property type="entry name" value="Rhodanese-like_dom"/>
</dbReference>
<dbReference type="GO" id="GO:0004792">
    <property type="term" value="F:thiosulfate-cyanide sulfurtransferase activity"/>
    <property type="evidence" value="ECO:0007669"/>
    <property type="project" value="InterPro"/>
</dbReference>
<feature type="domain" description="Rhodanese" evidence="4">
    <location>
        <begin position="366"/>
        <end position="465"/>
    </location>
</feature>
<evidence type="ECO:0000256" key="2">
    <source>
        <dbReference type="SAM" id="MobiDB-lite"/>
    </source>
</evidence>
<evidence type="ECO:0000313" key="6">
    <source>
        <dbReference type="Proteomes" id="UP000032702"/>
    </source>
</evidence>
<evidence type="ECO:0000256" key="1">
    <source>
        <dbReference type="RuleBase" id="RU000507"/>
    </source>
</evidence>
<dbReference type="InterPro" id="IPR001307">
    <property type="entry name" value="Thiosulphate_STrfase_CS"/>
</dbReference>
<dbReference type="PANTHER" id="PTHR44086:SF10">
    <property type="entry name" value="THIOSULFATE SULFURTRANSFERASE_RHODANESE-LIKE DOMAIN-CONTAINING PROTEIN 3"/>
    <property type="match status" value="1"/>
</dbReference>
<feature type="chain" id="PRO_5004167202" description="Sulfurtransferase" evidence="3">
    <location>
        <begin position="31"/>
        <end position="473"/>
    </location>
</feature>
<reference evidence="5 6" key="1">
    <citation type="submission" date="2006-04" db="EMBL/GenBank/DDBJ databases">
        <authorList>
            <person name="Nierman W.C."/>
        </authorList>
    </citation>
    <scope>NUCLEOTIDE SEQUENCE [LARGE SCALE GENOMIC DNA]</scope>
    <source>
        <strain evidence="5 6">DW4/3-1</strain>
    </source>
</reference>
<organism evidence="5 6">
    <name type="scientific">Stigmatella aurantiaca (strain DW4/3-1)</name>
    <dbReference type="NCBI Taxonomy" id="378806"/>
    <lineage>
        <taxon>Bacteria</taxon>
        <taxon>Pseudomonadati</taxon>
        <taxon>Myxococcota</taxon>
        <taxon>Myxococcia</taxon>
        <taxon>Myxococcales</taxon>
        <taxon>Cystobacterineae</taxon>
        <taxon>Archangiaceae</taxon>
        <taxon>Stigmatella</taxon>
    </lineage>
</organism>
<feature type="compositionally biased region" description="Low complexity" evidence="2">
    <location>
        <begin position="49"/>
        <end position="59"/>
    </location>
</feature>
<evidence type="ECO:0000313" key="5">
    <source>
        <dbReference type="EMBL" id="EAU64408.1"/>
    </source>
</evidence>
<dbReference type="PROSITE" id="PS00683">
    <property type="entry name" value="RHODANESE_2"/>
    <property type="match status" value="1"/>
</dbReference>
<evidence type="ECO:0000259" key="4">
    <source>
        <dbReference type="PROSITE" id="PS50206"/>
    </source>
</evidence>
<keyword evidence="1" id="KW-0808">Transferase</keyword>
<accession>Q08VA5</accession>
<dbReference type="PANTHER" id="PTHR44086">
    <property type="entry name" value="THIOSULFATE SULFURTRANSFERASE RDL2, MITOCHONDRIAL-RELATED"/>
    <property type="match status" value="1"/>
</dbReference>
<comment type="caution">
    <text evidence="5">The sequence shown here is derived from an EMBL/GenBank/DDBJ whole genome shotgun (WGS) entry which is preliminary data.</text>
</comment>
<dbReference type="AlphaFoldDB" id="Q08VA5"/>
<dbReference type="Pfam" id="PF00581">
    <property type="entry name" value="Rhodanese"/>
    <property type="match status" value="3"/>
</dbReference>
<dbReference type="SMART" id="SM00450">
    <property type="entry name" value="RHOD"/>
    <property type="match status" value="3"/>
</dbReference>
<feature type="domain" description="Rhodanese" evidence="4">
    <location>
        <begin position="96"/>
        <end position="195"/>
    </location>
</feature>